<organism evidence="1 2">
    <name type="scientific">Paenibacillus woosongensis</name>
    <dbReference type="NCBI Taxonomy" id="307580"/>
    <lineage>
        <taxon>Bacteria</taxon>
        <taxon>Bacillati</taxon>
        <taxon>Bacillota</taxon>
        <taxon>Bacilli</taxon>
        <taxon>Bacillales</taxon>
        <taxon>Paenibacillaceae</taxon>
        <taxon>Paenibacillus</taxon>
    </lineage>
</organism>
<proteinExistence type="predicted"/>
<protein>
    <submittedName>
        <fullName evidence="1">Uncharacterized protein</fullName>
    </submittedName>
</protein>
<accession>A0ABQ4MV67</accession>
<comment type="caution">
    <text evidence="1">The sequence shown here is derived from an EMBL/GenBank/DDBJ whole genome shotgun (WGS) entry which is preliminary data.</text>
</comment>
<sequence length="69" mass="7486">MSIDEVVHWRSGGQDAKGTATLAYPDIIKELLNLIKQSMKMLGNNEPEGVSVRLGSHLLPLRQIITSGG</sequence>
<keyword evidence="2" id="KW-1185">Reference proteome</keyword>
<gene>
    <name evidence="1" type="ORF">J15TS10_36320</name>
</gene>
<evidence type="ECO:0000313" key="1">
    <source>
        <dbReference type="EMBL" id="GIP59818.1"/>
    </source>
</evidence>
<reference evidence="1 2" key="1">
    <citation type="submission" date="2021-03" db="EMBL/GenBank/DDBJ databases">
        <title>Antimicrobial resistance genes in bacteria isolated from Japanese honey, and their potential for conferring macrolide and lincosamide resistance in the American foulbrood pathogen Paenibacillus larvae.</title>
        <authorList>
            <person name="Okamoto M."/>
            <person name="Kumagai M."/>
            <person name="Kanamori H."/>
            <person name="Takamatsu D."/>
        </authorList>
    </citation>
    <scope>NUCLEOTIDE SEQUENCE [LARGE SCALE GENOMIC DNA]</scope>
    <source>
        <strain evidence="1 2">J15TS10</strain>
    </source>
</reference>
<dbReference type="Proteomes" id="UP000681290">
    <property type="component" value="Unassembled WGS sequence"/>
</dbReference>
<evidence type="ECO:0000313" key="2">
    <source>
        <dbReference type="Proteomes" id="UP000681290"/>
    </source>
</evidence>
<dbReference type="EMBL" id="BOSM01000006">
    <property type="protein sequence ID" value="GIP59818.1"/>
    <property type="molecule type" value="Genomic_DNA"/>
</dbReference>
<name>A0ABQ4MV67_9BACL</name>